<dbReference type="Proteomes" id="UP001518976">
    <property type="component" value="Unassembled WGS sequence"/>
</dbReference>
<proteinExistence type="predicted"/>
<dbReference type="EMBL" id="JAFFZN010000017">
    <property type="protein sequence ID" value="MBO8187536.1"/>
    <property type="molecule type" value="Genomic_DNA"/>
</dbReference>
<evidence type="ECO:0008006" key="4">
    <source>
        <dbReference type="Google" id="ProtNLM"/>
    </source>
</evidence>
<evidence type="ECO:0000313" key="2">
    <source>
        <dbReference type="EMBL" id="MBO8187536.1"/>
    </source>
</evidence>
<name>A0ABS3WXF7_9ACTN</name>
<sequence length="1232" mass="134972">MTSDRVALDTGLAPAGTSGGEPVTARRYTHPLLGTRPVVRLSGQTAAPGEDRVLAAAGFSAPEIGAPVSAVTAREPGYPAWALLHDPAHADAALAAAPEMARAERLAGPKPGPALDRYGQIAATLPDSHLPAYWEQVGRAFIAAGRHRQAAMMFGRARQADQYLPSVDPVRQRAVFLEFALAGALSVKDIKTYVANLGKRRGDPVAAYQELRELAVRRTLGGLPPWPEMLKQLTKLAKAAGLDVAAEHGSLLETLVEAPALWRAADGFWTSQRKTWLAAVAASDTVKRRLVWHLLDLPYSDMDAWWVALLDEADAFDQLGEDTGRWLTAMLRRYRGPDRRPPKAPGALLDLLPRLAARIGPEEGPLRLGNGTAKEYRIDAAVIGGCLAAGIPLPDPDPKLLLGRWWEHDRGDLEALTADDRFADPLVHSLLADTWSDERWKRAWTIEPLRPFLRRIIDDRLNCATSGTLQSALDAFDWLYGTLSRRAVAELPGLLDRLAGLDFVAPLTKTLRAGILDELGWDALDKAAGELTGEDNWCRASWPILTVHDRRKAIAIGPGGRIAEHRLVVPQGASQFSYDVRAFFSEGEFQVFHAVNRDQSVYWSGAPGEIHTKDETSWKWRFGEKTRSGYTFLGPGARRFMGHRLLTVGDRRVDPEGHMFHDGRTYWWYTGVDKESRVVRPIDLSTEELGEPGLPAFLDPSLLGQDEGWLIEHASLAPVTPGTGASPLGTDGIHLGFRVAYDRKTGRIRYHRIDGVHGTALPTTGSLPHARWSAKPPVPWGLLDVPCSDRRLLLDGGYDVTARDPETGASHWRVYMMDQDWIVNHASPMAAGTRRMPPKAFWHFLTPRDLPGSRALREISEDTVRALLAATSTSAPALRKALGSLLPQVGHQLLLDGLMGFFQETNRRIQHRDRLLKVLGQQAARLLEVAEGDVDGALDGLVSFYSEGTGGTVRQIELASAFFAGSIDSESAMSHWAVHGSHYDWTELVGRIGGLGIRAASAVTPAEHRAAVIGLLRFWASSPLNDPGLHRGLLDPGENGDEEPPVARSTAQGTLLPLDIAMHFGDWARSQAGRNYRIKAFLQRGDMPRPEGFVDIRPVARGWATSKRLRLLADELERREPVPFDPDAAARLAETAGLDHAEAALWLTGLPGVDAGGARTFRTDTRLSPDVRAALGLKVTETADACDRLWRVPAESRLELYDAAMPNDPGQLWNQHMMVERLAEAFRGRPSG</sequence>
<comment type="caution">
    <text evidence="2">The sequence shown here is derived from an EMBL/GenBank/DDBJ whole genome shotgun (WGS) entry which is preliminary data.</text>
</comment>
<protein>
    <recommendedName>
        <fullName evidence="4">DNA-binding protein</fullName>
    </recommendedName>
</protein>
<gene>
    <name evidence="2" type="ORF">JW592_19015</name>
</gene>
<reference evidence="2 3" key="1">
    <citation type="submission" date="2021-02" db="EMBL/GenBank/DDBJ databases">
        <title>Streptomyces spirodelae sp. nov., isolated from duckweed.</title>
        <authorList>
            <person name="Saimee Y."/>
            <person name="Duangmal K."/>
        </authorList>
    </citation>
    <scope>NUCLEOTIDE SEQUENCE [LARGE SCALE GENOMIC DNA]</scope>
    <source>
        <strain evidence="2 3">DW4-2</strain>
    </source>
</reference>
<dbReference type="RefSeq" id="WP_209266342.1">
    <property type="nucleotide sequence ID" value="NZ_JAFFZN010000017.1"/>
</dbReference>
<evidence type="ECO:0000313" key="3">
    <source>
        <dbReference type="Proteomes" id="UP001518976"/>
    </source>
</evidence>
<evidence type="ECO:0000256" key="1">
    <source>
        <dbReference type="SAM" id="MobiDB-lite"/>
    </source>
</evidence>
<organism evidence="2 3">
    <name type="scientific">Streptomyces spirodelae</name>
    <dbReference type="NCBI Taxonomy" id="2812904"/>
    <lineage>
        <taxon>Bacteria</taxon>
        <taxon>Bacillati</taxon>
        <taxon>Actinomycetota</taxon>
        <taxon>Actinomycetes</taxon>
        <taxon>Kitasatosporales</taxon>
        <taxon>Streptomycetaceae</taxon>
        <taxon>Streptomyces</taxon>
    </lineage>
</organism>
<accession>A0ABS3WXF7</accession>
<feature type="region of interest" description="Disordered" evidence="1">
    <location>
        <begin position="1"/>
        <end position="25"/>
    </location>
</feature>
<keyword evidence="3" id="KW-1185">Reference proteome</keyword>